<dbReference type="InterPro" id="IPR010272">
    <property type="entry name" value="T6SS_TssF"/>
</dbReference>
<comment type="caution">
    <text evidence="1">The sequence shown here is derived from an EMBL/GenBank/DDBJ whole genome shotgun (WGS) entry which is preliminary data.</text>
</comment>
<evidence type="ECO:0000313" key="2">
    <source>
        <dbReference type="Proteomes" id="UP000075260"/>
    </source>
</evidence>
<dbReference type="PANTHER" id="PTHR35370:SF1">
    <property type="entry name" value="TYPE VI SECRETION SYSTEM COMPONENT TSSF1"/>
    <property type="match status" value="1"/>
</dbReference>
<reference evidence="1 2" key="1">
    <citation type="submission" date="2014-02" db="EMBL/GenBank/DDBJ databases">
        <title>The small core and large imbalanced accessory genome model reveals a collaborative survival strategy of Sorangium cellulosum strains in nature.</title>
        <authorList>
            <person name="Han K."/>
            <person name="Peng R."/>
            <person name="Blom J."/>
            <person name="Li Y.-Z."/>
        </authorList>
    </citation>
    <scope>NUCLEOTIDE SEQUENCE [LARGE SCALE GENOMIC DNA]</scope>
    <source>
        <strain evidence="1 2">So0008-312</strain>
    </source>
</reference>
<accession>A0A150QJJ4</accession>
<name>A0A150QJJ4_SORCE</name>
<sequence>MSATSERLSAMFLAELQALDAFAARREAEGGLLPGRDDPDVRRILEAMAFFSARTRAAAAASTRAAVRRIAAGTLDDLLATSPAAMMVQAAPDGGLIEPSGLPAGTLLRVSTPEGKAGIFSTARPLAVLPIEIEGAALVEVRRRLRLTLRLRARRPIKGAVELPIHVRRLNDYRASLALHDALEQHAVGAFAVADGDGREAPCRIAFGAEPPRRLADEVGEPGALARIRGFFHLPEQDLFVHVAVPPAPSPWSALAIHLELDEAFPADIVVPHDAFHLFVVPAVNAWTDLSAPVLCDGTRDGYPVQSPSAVLEAVELTGVRGVYRSDDRGLSPILPAALACGGDTYELEEDEEGGPPRLRLQIAGAFERPAKVQVDARWSQPGLWSSAAGRLAIAPQTRHLPAISFRALGPLRRPEESPLARDPARCLDVLSLRMRPSLSRRDLMGVLEILGTGADGPYRGAHALVDSLDVAEAADPARRAGGVRRVYRLALRRRGPEDAPLLRRLAAQVVELLDAWTEEPVDVEIDARGDAPRRALPAGGGRA</sequence>
<protein>
    <submittedName>
        <fullName evidence="1">Uncharacterized protein</fullName>
    </submittedName>
</protein>
<dbReference type="RefSeq" id="WP_061609343.1">
    <property type="nucleotide sequence ID" value="NZ_JEMA01000591.1"/>
</dbReference>
<dbReference type="PANTHER" id="PTHR35370">
    <property type="entry name" value="CYTOPLASMIC PROTEIN-RELATED-RELATED"/>
    <property type="match status" value="1"/>
</dbReference>
<dbReference type="Pfam" id="PF05947">
    <property type="entry name" value="T6SS_TssF"/>
    <property type="match status" value="1"/>
</dbReference>
<gene>
    <name evidence="1" type="ORF">BE15_38220</name>
</gene>
<organism evidence="1 2">
    <name type="scientific">Sorangium cellulosum</name>
    <name type="common">Polyangium cellulosum</name>
    <dbReference type="NCBI Taxonomy" id="56"/>
    <lineage>
        <taxon>Bacteria</taxon>
        <taxon>Pseudomonadati</taxon>
        <taxon>Myxococcota</taxon>
        <taxon>Polyangia</taxon>
        <taxon>Polyangiales</taxon>
        <taxon>Polyangiaceae</taxon>
        <taxon>Sorangium</taxon>
    </lineage>
</organism>
<dbReference type="EMBL" id="JEMA01000591">
    <property type="protein sequence ID" value="KYF68149.1"/>
    <property type="molecule type" value="Genomic_DNA"/>
</dbReference>
<dbReference type="AlphaFoldDB" id="A0A150QJJ4"/>
<evidence type="ECO:0000313" key="1">
    <source>
        <dbReference type="EMBL" id="KYF68149.1"/>
    </source>
</evidence>
<dbReference type="OrthoDB" id="5481098at2"/>
<proteinExistence type="predicted"/>
<dbReference type="Proteomes" id="UP000075260">
    <property type="component" value="Unassembled WGS sequence"/>
</dbReference>